<name>A0A1L8TRL6_9ENTE</name>
<keyword evidence="1" id="KW-0408">Iron</keyword>
<evidence type="ECO:0000256" key="1">
    <source>
        <dbReference type="ARBA" id="ARBA00023004"/>
    </source>
</evidence>
<feature type="domain" description="Ferrous iron transporter FeoA-like" evidence="2">
    <location>
        <begin position="6"/>
        <end position="76"/>
    </location>
</feature>
<dbReference type="InterPro" id="IPR007167">
    <property type="entry name" value="Fe-transptr_FeoA-like"/>
</dbReference>
<feature type="domain" description="Ferrous iron transporter FeoA-like" evidence="2">
    <location>
        <begin position="85"/>
        <end position="157"/>
    </location>
</feature>
<gene>
    <name evidence="3" type="ORF">RV04_GL000164</name>
</gene>
<accession>A0A1L8TRL6</accession>
<proteinExistence type="predicted"/>
<dbReference type="SUPFAM" id="SSF50037">
    <property type="entry name" value="C-terminal domain of transcriptional repressors"/>
    <property type="match status" value="2"/>
</dbReference>
<dbReference type="Gene3D" id="2.30.30.90">
    <property type="match status" value="2"/>
</dbReference>
<evidence type="ECO:0000313" key="3">
    <source>
        <dbReference type="EMBL" id="OJG46917.1"/>
    </source>
</evidence>
<dbReference type="STRING" id="249189.RV04_GL000164"/>
<evidence type="ECO:0000259" key="2">
    <source>
        <dbReference type="SMART" id="SM00899"/>
    </source>
</evidence>
<keyword evidence="4" id="KW-1185">Reference proteome</keyword>
<dbReference type="Proteomes" id="UP000182077">
    <property type="component" value="Unassembled WGS sequence"/>
</dbReference>
<dbReference type="InterPro" id="IPR038157">
    <property type="entry name" value="FeoA_core_dom"/>
</dbReference>
<comment type="caution">
    <text evidence="3">The sequence shown here is derived from an EMBL/GenBank/DDBJ whole genome shotgun (WGS) entry which is preliminary data.</text>
</comment>
<reference evidence="3 4" key="1">
    <citation type="submission" date="2014-12" db="EMBL/GenBank/DDBJ databases">
        <title>Draft genome sequences of 29 type strains of Enterococci.</title>
        <authorList>
            <person name="Zhong Z."/>
            <person name="Sun Z."/>
            <person name="Liu W."/>
            <person name="Zhang W."/>
            <person name="Zhang H."/>
        </authorList>
    </citation>
    <scope>NUCLEOTIDE SEQUENCE [LARGE SCALE GENOMIC DNA]</scope>
    <source>
        <strain evidence="3 4">DSM 17122</strain>
    </source>
</reference>
<dbReference type="AlphaFoldDB" id="A0A1L8TRL6"/>
<dbReference type="PANTHER" id="PTHR42954">
    <property type="entry name" value="FE(2+) TRANSPORT PROTEIN A"/>
    <property type="match status" value="1"/>
</dbReference>
<dbReference type="Pfam" id="PF04023">
    <property type="entry name" value="FeoA"/>
    <property type="match status" value="2"/>
</dbReference>
<dbReference type="SMART" id="SM00899">
    <property type="entry name" value="FeoA"/>
    <property type="match status" value="2"/>
</dbReference>
<dbReference type="GO" id="GO:0046914">
    <property type="term" value="F:transition metal ion binding"/>
    <property type="evidence" value="ECO:0007669"/>
    <property type="project" value="InterPro"/>
</dbReference>
<organism evidence="3 4">
    <name type="scientific">Enterococcus hermanniensis</name>
    <dbReference type="NCBI Taxonomy" id="249189"/>
    <lineage>
        <taxon>Bacteria</taxon>
        <taxon>Bacillati</taxon>
        <taxon>Bacillota</taxon>
        <taxon>Bacilli</taxon>
        <taxon>Lactobacillales</taxon>
        <taxon>Enterococcaceae</taxon>
        <taxon>Enterococcus</taxon>
    </lineage>
</organism>
<dbReference type="PANTHER" id="PTHR42954:SF2">
    <property type="entry name" value="FE(2+) TRANSPORT PROTEIN A"/>
    <property type="match status" value="1"/>
</dbReference>
<dbReference type="EMBL" id="JXKQ01000001">
    <property type="protein sequence ID" value="OJG46917.1"/>
    <property type="molecule type" value="Genomic_DNA"/>
</dbReference>
<sequence length="162" mass="17802">MEETMTTLADVSLNQVVQIDEMTLENELKHRLQDLGMIVGSKVALVNHSGENGIVLLHNTRLALSRSLLKQILVKDLTQVQESWVSLDQLHAGEQAVVVSVHGTGAVKRRLMDMGLTKGTPIKVVKLAPLGDPIELRVRGYELSLRKSESEMVVVSKEEGAN</sequence>
<evidence type="ECO:0000313" key="4">
    <source>
        <dbReference type="Proteomes" id="UP000182077"/>
    </source>
</evidence>
<dbReference type="InterPro" id="IPR052713">
    <property type="entry name" value="FeoA"/>
</dbReference>
<dbReference type="InterPro" id="IPR008988">
    <property type="entry name" value="Transcriptional_repressor_C"/>
</dbReference>
<protein>
    <recommendedName>
        <fullName evidence="2">Ferrous iron transporter FeoA-like domain-containing protein</fullName>
    </recommendedName>
</protein>